<evidence type="ECO:0000313" key="2">
    <source>
        <dbReference type="EMBL" id="UPL12587.1"/>
    </source>
</evidence>
<protein>
    <submittedName>
        <fullName evidence="2">TadE family protein</fullName>
    </submittedName>
</protein>
<keyword evidence="1" id="KW-0472">Membrane</keyword>
<keyword evidence="1" id="KW-1133">Transmembrane helix</keyword>
<accession>A0ABY4IIJ8</accession>
<evidence type="ECO:0000256" key="1">
    <source>
        <dbReference type="SAM" id="Phobius"/>
    </source>
</evidence>
<dbReference type="RefSeq" id="WP_247981914.1">
    <property type="nucleotide sequence ID" value="NZ_CP078076.1"/>
</dbReference>
<organism evidence="2 3">
    <name type="scientific">Microbacterium sufflavum</name>
    <dbReference type="NCBI Taxonomy" id="2851649"/>
    <lineage>
        <taxon>Bacteria</taxon>
        <taxon>Bacillati</taxon>
        <taxon>Actinomycetota</taxon>
        <taxon>Actinomycetes</taxon>
        <taxon>Micrococcales</taxon>
        <taxon>Microbacteriaceae</taxon>
        <taxon>Microbacterium</taxon>
    </lineage>
</organism>
<gene>
    <name evidence="2" type="ORF">KV394_16390</name>
</gene>
<dbReference type="EMBL" id="CP078076">
    <property type="protein sequence ID" value="UPL12587.1"/>
    <property type="molecule type" value="Genomic_DNA"/>
</dbReference>
<keyword evidence="1" id="KW-0812">Transmembrane</keyword>
<proteinExistence type="predicted"/>
<reference evidence="2 3" key="1">
    <citation type="submission" date="2021-06" db="EMBL/GenBank/DDBJ databases">
        <title>Genome-based taxonomic framework of Microbacterium strains isolated from marine environment, the description of four new species and reclassification of four preexisting species.</title>
        <authorList>
            <person name="Lee S.D."/>
            <person name="Kim S.-M."/>
            <person name="Byeon Y.-S."/>
            <person name="Yang H.L."/>
            <person name="Kim I.S."/>
        </authorList>
    </citation>
    <scope>NUCLEOTIDE SEQUENCE [LARGE SCALE GENOMIC DNA]</scope>
    <source>
        <strain evidence="2 3">SSW1-51</strain>
    </source>
</reference>
<name>A0ABY4IIJ8_9MICO</name>
<sequence length="144" mass="14743">MRDDRGSSSLEFIAAGVLMLVPLLYLVIVLGSVQEQTLGVEAAARHAARVIATAPDARTAASQGDAVLSSIASQYGIDDDDVQLAVTCLPQGVPCPSAGATVTVSVATSARLPFVPAVLGLDRATSVPIEAVSAQKVSRQWGAE</sequence>
<evidence type="ECO:0000313" key="3">
    <source>
        <dbReference type="Proteomes" id="UP000831467"/>
    </source>
</evidence>
<feature type="transmembrane region" description="Helical" evidence="1">
    <location>
        <begin position="12"/>
        <end position="33"/>
    </location>
</feature>
<keyword evidence="3" id="KW-1185">Reference proteome</keyword>
<dbReference type="Proteomes" id="UP000831467">
    <property type="component" value="Chromosome"/>
</dbReference>